<gene>
    <name evidence="2" type="ORF">SAMN02745119_00217</name>
</gene>
<keyword evidence="1" id="KW-0175">Coiled coil</keyword>
<dbReference type="STRING" id="115783.SAMN02745119_00217"/>
<evidence type="ECO:0000313" key="2">
    <source>
        <dbReference type="EMBL" id="SJZ35717.1"/>
    </source>
</evidence>
<sequence>MNLIIDENWSLNDAEWHLRHLEAQFNNQQKTVSDHIEKLKAFVDRKRAESIERMKAI</sequence>
<evidence type="ECO:0000313" key="3">
    <source>
        <dbReference type="Proteomes" id="UP000190102"/>
    </source>
</evidence>
<feature type="coiled-coil region" evidence="1">
    <location>
        <begin position="11"/>
        <end position="38"/>
    </location>
</feature>
<accession>A0A1T4K076</accession>
<dbReference type="Proteomes" id="UP000190102">
    <property type="component" value="Unassembled WGS sequence"/>
</dbReference>
<organism evidence="2 3">
    <name type="scientific">Trichlorobacter thiogenes</name>
    <dbReference type="NCBI Taxonomy" id="115783"/>
    <lineage>
        <taxon>Bacteria</taxon>
        <taxon>Pseudomonadati</taxon>
        <taxon>Thermodesulfobacteriota</taxon>
        <taxon>Desulfuromonadia</taxon>
        <taxon>Geobacterales</taxon>
        <taxon>Geobacteraceae</taxon>
        <taxon>Trichlorobacter</taxon>
    </lineage>
</organism>
<dbReference type="AlphaFoldDB" id="A0A1T4K076"/>
<evidence type="ECO:0000256" key="1">
    <source>
        <dbReference type="SAM" id="Coils"/>
    </source>
</evidence>
<proteinExistence type="predicted"/>
<name>A0A1T4K076_9BACT</name>
<protein>
    <submittedName>
        <fullName evidence="2">Uncharacterized protein</fullName>
    </submittedName>
</protein>
<reference evidence="3" key="1">
    <citation type="submission" date="2017-02" db="EMBL/GenBank/DDBJ databases">
        <authorList>
            <person name="Varghese N."/>
            <person name="Submissions S."/>
        </authorList>
    </citation>
    <scope>NUCLEOTIDE SEQUENCE [LARGE SCALE GENOMIC DNA]</scope>
    <source>
        <strain evidence="3">ATCC BAA-34</strain>
    </source>
</reference>
<dbReference type="RefSeq" id="WP_153304298.1">
    <property type="nucleotide sequence ID" value="NZ_FUWR01000001.1"/>
</dbReference>
<dbReference type="EMBL" id="FUWR01000001">
    <property type="protein sequence ID" value="SJZ35717.1"/>
    <property type="molecule type" value="Genomic_DNA"/>
</dbReference>
<keyword evidence="3" id="KW-1185">Reference proteome</keyword>